<protein>
    <submittedName>
        <fullName evidence="7">Inositol phosphorylceramide synthase</fullName>
    </submittedName>
</protein>
<dbReference type="InterPro" id="IPR026841">
    <property type="entry name" value="Aur1/Ipt1"/>
</dbReference>
<keyword evidence="8" id="KW-1185">Reference proteome</keyword>
<evidence type="ECO:0000256" key="5">
    <source>
        <dbReference type="SAM" id="Phobius"/>
    </source>
</evidence>
<accession>A0A5M6CRE0</accession>
<evidence type="ECO:0000256" key="3">
    <source>
        <dbReference type="ARBA" id="ARBA00022989"/>
    </source>
</evidence>
<evidence type="ECO:0000313" key="8">
    <source>
        <dbReference type="Proteomes" id="UP000323632"/>
    </source>
</evidence>
<feature type="transmembrane region" description="Helical" evidence="5">
    <location>
        <begin position="9"/>
        <end position="26"/>
    </location>
</feature>
<name>A0A5M6CRE0_9BACT</name>
<feature type="transmembrane region" description="Helical" evidence="5">
    <location>
        <begin position="57"/>
        <end position="74"/>
    </location>
</feature>
<gene>
    <name evidence="7" type="ORF">F0919_05460</name>
</gene>
<keyword evidence="2 5" id="KW-0812">Transmembrane</keyword>
<dbReference type="AlphaFoldDB" id="A0A5M6CRE0"/>
<sequence length="310" mass="35208">MHSGMMIPLYKRIIIAAAIAIGYLGLSSVVVGFRPDEVFIAGLFFILYIASKKTRNFVLTLAPFLVFWVIFDYMKALPNYKFNTVHIGDLYEFDKKYFGIHVNGVLLSLNEYWELHRTVFLDVINGFFYLCWMPVPISFAAYLYTKNRRGALEFCLTFLLTNFVGFIGYYGFPAAPPWYVYYHGTAFNAATPGNVAGLAGFDNFLGVNIFHSLYAKSSNVFAAMPSLHSAYVVVSVFYAFKKNVSTGWKIFLTTVMVGTWFAAIYTHHHYISDVLIGILCALIGIAIFQRILLRNKGFNKFMNAYYGQVI</sequence>
<dbReference type="PANTHER" id="PTHR31310">
    <property type="match status" value="1"/>
</dbReference>
<comment type="caution">
    <text evidence="7">The sequence shown here is derived from an EMBL/GenBank/DDBJ whole genome shotgun (WGS) entry which is preliminary data.</text>
</comment>
<evidence type="ECO:0000313" key="7">
    <source>
        <dbReference type="EMBL" id="KAA5537533.1"/>
    </source>
</evidence>
<dbReference type="Proteomes" id="UP000323632">
    <property type="component" value="Unassembled WGS sequence"/>
</dbReference>
<evidence type="ECO:0000259" key="6">
    <source>
        <dbReference type="Pfam" id="PF14378"/>
    </source>
</evidence>
<feature type="transmembrane region" description="Helical" evidence="5">
    <location>
        <begin position="247"/>
        <end position="268"/>
    </location>
</feature>
<keyword evidence="4 5" id="KW-0472">Membrane</keyword>
<feature type="transmembrane region" description="Helical" evidence="5">
    <location>
        <begin position="151"/>
        <end position="172"/>
    </location>
</feature>
<evidence type="ECO:0000256" key="1">
    <source>
        <dbReference type="ARBA" id="ARBA00004141"/>
    </source>
</evidence>
<evidence type="ECO:0000256" key="4">
    <source>
        <dbReference type="ARBA" id="ARBA00023136"/>
    </source>
</evidence>
<feature type="transmembrane region" description="Helical" evidence="5">
    <location>
        <begin position="123"/>
        <end position="144"/>
    </location>
</feature>
<dbReference type="InterPro" id="IPR052185">
    <property type="entry name" value="IPC_Synthase-Related"/>
</dbReference>
<proteinExistence type="predicted"/>
<comment type="subcellular location">
    <subcellularLocation>
        <location evidence="1">Membrane</location>
        <topology evidence="1">Multi-pass membrane protein</topology>
    </subcellularLocation>
</comment>
<reference evidence="7 8" key="1">
    <citation type="submission" date="2019-09" db="EMBL/GenBank/DDBJ databases">
        <title>Genome sequence and assembly of Taibaiella sp.</title>
        <authorList>
            <person name="Chhetri G."/>
        </authorList>
    </citation>
    <scope>NUCLEOTIDE SEQUENCE [LARGE SCALE GENOMIC DNA]</scope>
    <source>
        <strain evidence="7 8">KVB11</strain>
    </source>
</reference>
<evidence type="ECO:0000256" key="2">
    <source>
        <dbReference type="ARBA" id="ARBA00022692"/>
    </source>
</evidence>
<dbReference type="PANTHER" id="PTHR31310:SF7">
    <property type="entry name" value="PA-PHOSPHATASE RELATED-FAMILY PROTEIN DDB_G0268928"/>
    <property type="match status" value="1"/>
</dbReference>
<dbReference type="EMBL" id="VWSH01000001">
    <property type="protein sequence ID" value="KAA5537533.1"/>
    <property type="molecule type" value="Genomic_DNA"/>
</dbReference>
<feature type="transmembrane region" description="Helical" evidence="5">
    <location>
        <begin position="220"/>
        <end position="240"/>
    </location>
</feature>
<dbReference type="CDD" id="cd03386">
    <property type="entry name" value="PAP2_Aur1_like"/>
    <property type="match status" value="1"/>
</dbReference>
<dbReference type="GO" id="GO:0016020">
    <property type="term" value="C:membrane"/>
    <property type="evidence" value="ECO:0007669"/>
    <property type="project" value="UniProtKB-SubCell"/>
</dbReference>
<dbReference type="Pfam" id="PF14378">
    <property type="entry name" value="PAP2_3"/>
    <property type="match status" value="1"/>
</dbReference>
<feature type="domain" description="Inositolphosphotransferase Aur1/Ipt1" evidence="6">
    <location>
        <begin position="110"/>
        <end position="286"/>
    </location>
</feature>
<organism evidence="7 8">
    <name type="scientific">Taibaiella lutea</name>
    <dbReference type="NCBI Taxonomy" id="2608001"/>
    <lineage>
        <taxon>Bacteria</taxon>
        <taxon>Pseudomonadati</taxon>
        <taxon>Bacteroidota</taxon>
        <taxon>Chitinophagia</taxon>
        <taxon>Chitinophagales</taxon>
        <taxon>Chitinophagaceae</taxon>
        <taxon>Taibaiella</taxon>
    </lineage>
</organism>
<keyword evidence="3 5" id="KW-1133">Transmembrane helix</keyword>
<dbReference type="Gene3D" id="1.20.144.10">
    <property type="entry name" value="Phosphatidic acid phosphatase type 2/haloperoxidase"/>
    <property type="match status" value="1"/>
</dbReference>
<feature type="transmembrane region" description="Helical" evidence="5">
    <location>
        <begin position="274"/>
        <end position="293"/>
    </location>
</feature>